<dbReference type="GO" id="GO:0005615">
    <property type="term" value="C:extracellular space"/>
    <property type="evidence" value="ECO:0007669"/>
    <property type="project" value="TreeGrafter"/>
</dbReference>
<dbReference type="PaxDb" id="67767-A0A0J7JXC8"/>
<keyword evidence="1" id="KW-0378">Hydrolase</keyword>
<name>A0A0J7JXC8_LASNI</name>
<dbReference type="GO" id="GO:0043171">
    <property type="term" value="P:peptide catabolic process"/>
    <property type="evidence" value="ECO:0007669"/>
    <property type="project" value="TreeGrafter"/>
</dbReference>
<dbReference type="GO" id="GO:0006508">
    <property type="term" value="P:proteolysis"/>
    <property type="evidence" value="ECO:0007669"/>
    <property type="project" value="TreeGrafter"/>
</dbReference>
<dbReference type="GO" id="GO:0016020">
    <property type="term" value="C:membrane"/>
    <property type="evidence" value="ECO:0007669"/>
    <property type="project" value="TreeGrafter"/>
</dbReference>
<dbReference type="PANTHER" id="PTHR11533:SF299">
    <property type="entry name" value="AMINOPEPTIDASE"/>
    <property type="match status" value="1"/>
</dbReference>
<dbReference type="STRING" id="67767.A0A0J7JXC8"/>
<dbReference type="GO" id="GO:0042277">
    <property type="term" value="F:peptide binding"/>
    <property type="evidence" value="ECO:0007669"/>
    <property type="project" value="TreeGrafter"/>
</dbReference>
<dbReference type="PANTHER" id="PTHR11533">
    <property type="entry name" value="PROTEASE M1 ZINC METALLOPROTEASE"/>
    <property type="match status" value="1"/>
</dbReference>
<gene>
    <name evidence="1" type="ORF">RF55_21985</name>
</gene>
<keyword evidence="1" id="KW-0031">Aminopeptidase</keyword>
<dbReference type="GO" id="GO:0008270">
    <property type="term" value="F:zinc ion binding"/>
    <property type="evidence" value="ECO:0007669"/>
    <property type="project" value="TreeGrafter"/>
</dbReference>
<comment type="caution">
    <text evidence="1">The sequence shown here is derived from an EMBL/GenBank/DDBJ whole genome shotgun (WGS) entry which is preliminary data.</text>
</comment>
<evidence type="ECO:0000313" key="1">
    <source>
        <dbReference type="EMBL" id="KMQ82752.1"/>
    </source>
</evidence>
<accession>A0A0J7JXC8</accession>
<reference evidence="1 2" key="1">
    <citation type="submission" date="2015-04" db="EMBL/GenBank/DDBJ databases">
        <title>Lasius niger genome sequencing.</title>
        <authorList>
            <person name="Konorov E.A."/>
            <person name="Nikitin M.A."/>
            <person name="Kirill M.V."/>
            <person name="Chang P."/>
        </authorList>
    </citation>
    <scope>NUCLEOTIDE SEQUENCE [LARGE SCALE GENOMIC DNA]</scope>
    <source>
        <tissue evidence="1">Whole</tissue>
    </source>
</reference>
<dbReference type="GO" id="GO:0070006">
    <property type="term" value="F:metalloaminopeptidase activity"/>
    <property type="evidence" value="ECO:0007669"/>
    <property type="project" value="TreeGrafter"/>
</dbReference>
<dbReference type="OrthoDB" id="7699989at2759"/>
<dbReference type="EMBL" id="LBMM01023278">
    <property type="protein sequence ID" value="KMQ82752.1"/>
    <property type="molecule type" value="Genomic_DNA"/>
</dbReference>
<dbReference type="GO" id="GO:0005737">
    <property type="term" value="C:cytoplasm"/>
    <property type="evidence" value="ECO:0007669"/>
    <property type="project" value="TreeGrafter"/>
</dbReference>
<proteinExistence type="predicted"/>
<dbReference type="Gene3D" id="3.30.2010.30">
    <property type="match status" value="1"/>
</dbReference>
<evidence type="ECO:0000313" key="2">
    <source>
        <dbReference type="Proteomes" id="UP000036403"/>
    </source>
</evidence>
<sequence length="111" mass="13074">MPIRGYQSVDDNTTRTLFHTTPQMSTNDVAIIMYDIDELYQILNSTETVVNMWCRPHLIPHMKFAQYIAGNVTMYLENNWKMLKSVPKMDYVAVPNFEDKIWQTLGLLFHE</sequence>
<keyword evidence="1" id="KW-0645">Protease</keyword>
<keyword evidence="2" id="KW-1185">Reference proteome</keyword>
<dbReference type="Proteomes" id="UP000036403">
    <property type="component" value="Unassembled WGS sequence"/>
</dbReference>
<dbReference type="AlphaFoldDB" id="A0A0J7JXC8"/>
<protein>
    <submittedName>
        <fullName evidence="1">Aminopeptidase n</fullName>
    </submittedName>
</protein>
<organism evidence="1 2">
    <name type="scientific">Lasius niger</name>
    <name type="common">Black garden ant</name>
    <dbReference type="NCBI Taxonomy" id="67767"/>
    <lineage>
        <taxon>Eukaryota</taxon>
        <taxon>Metazoa</taxon>
        <taxon>Ecdysozoa</taxon>
        <taxon>Arthropoda</taxon>
        <taxon>Hexapoda</taxon>
        <taxon>Insecta</taxon>
        <taxon>Pterygota</taxon>
        <taxon>Neoptera</taxon>
        <taxon>Endopterygota</taxon>
        <taxon>Hymenoptera</taxon>
        <taxon>Apocrita</taxon>
        <taxon>Aculeata</taxon>
        <taxon>Formicoidea</taxon>
        <taxon>Formicidae</taxon>
        <taxon>Formicinae</taxon>
        <taxon>Lasius</taxon>
        <taxon>Lasius</taxon>
    </lineage>
</organism>
<dbReference type="InterPro" id="IPR050344">
    <property type="entry name" value="Peptidase_M1_aminopeptidases"/>
</dbReference>